<accession>A0ABY6CQU7</accession>
<dbReference type="Proteomes" id="UP001065174">
    <property type="component" value="Chromosome"/>
</dbReference>
<feature type="domain" description="Anti-sigma K factor RskA C-terminal" evidence="2">
    <location>
        <begin position="93"/>
        <end position="250"/>
    </location>
</feature>
<reference evidence="3" key="1">
    <citation type="submission" date="2022-09" db="EMBL/GenBank/DDBJ databases">
        <title>Comparative genomics and taxonomic characterization of three novel marine species of genus Reichenbachiella exhibiting antioxidant and polysaccharide degradation activities.</title>
        <authorList>
            <person name="Muhammad N."/>
            <person name="Lee Y.-J."/>
            <person name="Ko J."/>
            <person name="Kim S.-G."/>
        </authorList>
    </citation>
    <scope>NUCLEOTIDE SEQUENCE</scope>
    <source>
        <strain evidence="3">BKB1-1</strain>
    </source>
</reference>
<evidence type="ECO:0000313" key="3">
    <source>
        <dbReference type="EMBL" id="UXP31823.1"/>
    </source>
</evidence>
<sequence length="256" mass="28305">MNKQEILTEGYLAAYVTGELDAQQIEEIDVFIKSDDDVRREYFQIQRIVELLAFDRAVTPPAKIKAMIMEQVAKRSSLTSSKTTLNYLVAASVTIAILSAIAGVYYRSEWKSTQQELAQLNIRNQEIADGFQFVSQELEVAKVELSVTNSPDYKRIILQGTDNAKDAQTVLFWNPNTQGIYLNSASLAALPKGKQYQLWALKDGQPIDAGVFDAKEGDFQIMKNIAQADAFAVTIEVTGGAESPTLSTMQVFASTS</sequence>
<keyword evidence="1" id="KW-1133">Transmembrane helix</keyword>
<dbReference type="Pfam" id="PF10099">
    <property type="entry name" value="RskA_C"/>
    <property type="match status" value="1"/>
</dbReference>
<dbReference type="RefSeq" id="WP_262309262.1">
    <property type="nucleotide sequence ID" value="NZ_CP106679.1"/>
</dbReference>
<feature type="transmembrane region" description="Helical" evidence="1">
    <location>
        <begin position="84"/>
        <end position="106"/>
    </location>
</feature>
<evidence type="ECO:0000259" key="2">
    <source>
        <dbReference type="Pfam" id="PF10099"/>
    </source>
</evidence>
<keyword evidence="1" id="KW-0812">Transmembrane</keyword>
<protein>
    <submittedName>
        <fullName evidence="3">Anti-sigma factor</fullName>
    </submittedName>
</protein>
<dbReference type="InterPro" id="IPR018764">
    <property type="entry name" value="RskA_C"/>
</dbReference>
<dbReference type="EMBL" id="CP106679">
    <property type="protein sequence ID" value="UXP31823.1"/>
    <property type="molecule type" value="Genomic_DNA"/>
</dbReference>
<name>A0ABY6CQU7_9BACT</name>
<evidence type="ECO:0000256" key="1">
    <source>
        <dbReference type="SAM" id="Phobius"/>
    </source>
</evidence>
<keyword evidence="4" id="KW-1185">Reference proteome</keyword>
<keyword evidence="1" id="KW-0472">Membrane</keyword>
<gene>
    <name evidence="3" type="ORF">N6H18_15860</name>
</gene>
<dbReference type="PANTHER" id="PTHR37461:SF1">
    <property type="entry name" value="ANTI-SIGMA-K FACTOR RSKA"/>
    <property type="match status" value="1"/>
</dbReference>
<dbReference type="InterPro" id="IPR051474">
    <property type="entry name" value="Anti-sigma-K/W_factor"/>
</dbReference>
<organism evidence="3 4">
    <name type="scientific">Reichenbachiella agarivorans</name>
    <dbReference type="NCBI Taxonomy" id="2979464"/>
    <lineage>
        <taxon>Bacteria</taxon>
        <taxon>Pseudomonadati</taxon>
        <taxon>Bacteroidota</taxon>
        <taxon>Cytophagia</taxon>
        <taxon>Cytophagales</taxon>
        <taxon>Reichenbachiellaceae</taxon>
        <taxon>Reichenbachiella</taxon>
    </lineage>
</organism>
<dbReference type="PANTHER" id="PTHR37461">
    <property type="entry name" value="ANTI-SIGMA-K FACTOR RSKA"/>
    <property type="match status" value="1"/>
</dbReference>
<evidence type="ECO:0000313" key="4">
    <source>
        <dbReference type="Proteomes" id="UP001065174"/>
    </source>
</evidence>
<proteinExistence type="predicted"/>